<name>A0ABR1VFH5_9PEZI</name>
<organism evidence="2 3">
    <name type="scientific">Apiospora phragmitis</name>
    <dbReference type="NCBI Taxonomy" id="2905665"/>
    <lineage>
        <taxon>Eukaryota</taxon>
        <taxon>Fungi</taxon>
        <taxon>Dikarya</taxon>
        <taxon>Ascomycota</taxon>
        <taxon>Pezizomycotina</taxon>
        <taxon>Sordariomycetes</taxon>
        <taxon>Xylariomycetidae</taxon>
        <taxon>Amphisphaeriales</taxon>
        <taxon>Apiosporaceae</taxon>
        <taxon>Apiospora</taxon>
    </lineage>
</organism>
<comment type="caution">
    <text evidence="2">The sequence shown here is derived from an EMBL/GenBank/DDBJ whole genome shotgun (WGS) entry which is preliminary data.</text>
</comment>
<gene>
    <name evidence="2" type="ORF">PG994_006576</name>
</gene>
<proteinExistence type="predicted"/>
<dbReference type="RefSeq" id="XP_066717254.1">
    <property type="nucleotide sequence ID" value="XM_066857985.1"/>
</dbReference>
<evidence type="ECO:0000313" key="2">
    <source>
        <dbReference type="EMBL" id="KAK8069960.1"/>
    </source>
</evidence>
<dbReference type="Proteomes" id="UP001480595">
    <property type="component" value="Unassembled WGS sequence"/>
</dbReference>
<feature type="domain" description="DUF7924" evidence="1">
    <location>
        <begin position="27"/>
        <end position="200"/>
    </location>
</feature>
<evidence type="ECO:0000313" key="3">
    <source>
        <dbReference type="Proteomes" id="UP001480595"/>
    </source>
</evidence>
<reference evidence="2 3" key="1">
    <citation type="submission" date="2023-01" db="EMBL/GenBank/DDBJ databases">
        <title>Analysis of 21 Apiospora genomes using comparative genomics revels a genus with tremendous synthesis potential of carbohydrate active enzymes and secondary metabolites.</title>
        <authorList>
            <person name="Sorensen T."/>
        </authorList>
    </citation>
    <scope>NUCLEOTIDE SEQUENCE [LARGE SCALE GENOMIC DNA]</scope>
    <source>
        <strain evidence="2 3">CBS 135458</strain>
    </source>
</reference>
<dbReference type="PANTHER" id="PTHR42470">
    <property type="entry name" value="VAST DOMAIN-CONTAINING PROTEIN"/>
    <property type="match status" value="1"/>
</dbReference>
<accession>A0ABR1VFH5</accession>
<dbReference type="EMBL" id="JAQQWL010000006">
    <property type="protein sequence ID" value="KAK8069960.1"/>
    <property type="molecule type" value="Genomic_DNA"/>
</dbReference>
<keyword evidence="3" id="KW-1185">Reference proteome</keyword>
<dbReference type="InterPro" id="IPR057684">
    <property type="entry name" value="DUF7924"/>
</dbReference>
<sequence>MTCVWQGAKISLAAVFHGGNAPNNRVAVPQPSISFGYGEDTWDWFFTEAQKKAGKRMKPPMGEVSVKGDMSDRLMFPFFVTELTVQGPARKQRGGLWAATNRCMGGAATCVKTINSLNRLLREYPGAPKVNNVAISIATDQCYGELYASWSSEDEQQYYMRKIGMYALGREDDFAEFCSLVQSILDWGKGQRLQDVQSALEFRIQEELKADAAIKRTKEEIDGSVDHPE</sequence>
<protein>
    <recommendedName>
        <fullName evidence="1">DUF7924 domain-containing protein</fullName>
    </recommendedName>
</protein>
<dbReference type="Pfam" id="PF25545">
    <property type="entry name" value="DUF7924"/>
    <property type="match status" value="1"/>
</dbReference>
<dbReference type="GeneID" id="92091048"/>
<dbReference type="PANTHER" id="PTHR42470:SF1">
    <property type="entry name" value="VAST DOMAIN-CONTAINING PROTEIN"/>
    <property type="match status" value="1"/>
</dbReference>
<evidence type="ECO:0000259" key="1">
    <source>
        <dbReference type="Pfam" id="PF25545"/>
    </source>
</evidence>